<organism evidence="4 5">
    <name type="scientific">Rhizocola hellebori</name>
    <dbReference type="NCBI Taxonomy" id="1392758"/>
    <lineage>
        <taxon>Bacteria</taxon>
        <taxon>Bacillati</taxon>
        <taxon>Actinomycetota</taxon>
        <taxon>Actinomycetes</taxon>
        <taxon>Micromonosporales</taxon>
        <taxon>Micromonosporaceae</taxon>
        <taxon>Rhizocola</taxon>
    </lineage>
</organism>
<dbReference type="InterPro" id="IPR016181">
    <property type="entry name" value="Acyl_CoA_acyltransferase"/>
</dbReference>
<evidence type="ECO:0000313" key="5">
    <source>
        <dbReference type="Proteomes" id="UP000612899"/>
    </source>
</evidence>
<dbReference type="CDD" id="cd04301">
    <property type="entry name" value="NAT_SF"/>
    <property type="match status" value="1"/>
</dbReference>
<gene>
    <name evidence="4" type="ORF">Rhe02_93080</name>
</gene>
<evidence type="ECO:0000256" key="1">
    <source>
        <dbReference type="ARBA" id="ARBA00022679"/>
    </source>
</evidence>
<dbReference type="PANTHER" id="PTHR43877">
    <property type="entry name" value="AMINOALKYLPHOSPHONATE N-ACETYLTRANSFERASE-RELATED-RELATED"/>
    <property type="match status" value="1"/>
</dbReference>
<comment type="caution">
    <text evidence="4">The sequence shown here is derived from an EMBL/GenBank/DDBJ whole genome shotgun (WGS) entry which is preliminary data.</text>
</comment>
<dbReference type="AlphaFoldDB" id="A0A8J3QLG3"/>
<evidence type="ECO:0000256" key="2">
    <source>
        <dbReference type="ARBA" id="ARBA00023315"/>
    </source>
</evidence>
<dbReference type="Gene3D" id="3.40.630.30">
    <property type="match status" value="1"/>
</dbReference>
<keyword evidence="1" id="KW-0808">Transferase</keyword>
<name>A0A8J3QLG3_9ACTN</name>
<dbReference type="InterPro" id="IPR050832">
    <property type="entry name" value="Bact_Acetyltransf"/>
</dbReference>
<dbReference type="PROSITE" id="PS51186">
    <property type="entry name" value="GNAT"/>
    <property type="match status" value="1"/>
</dbReference>
<dbReference type="GO" id="GO:0016747">
    <property type="term" value="F:acyltransferase activity, transferring groups other than amino-acyl groups"/>
    <property type="evidence" value="ECO:0007669"/>
    <property type="project" value="InterPro"/>
</dbReference>
<evidence type="ECO:0000313" key="4">
    <source>
        <dbReference type="EMBL" id="GIH11241.1"/>
    </source>
</evidence>
<sequence>MIVRPATPADFDPIAELTVAAYRGDGQTWPGHAYEPTLRDVAARAVAGDLLVCADESGSVLGAVLFAVPGSEFSELAVDGEAEFRMLAVAPSAQGKGVGRKLAQACLDRARELGCKAVVICVRDFSKDAQRLYDRMGFVREPRLDWSPMENVRLLGLRYDF</sequence>
<proteinExistence type="predicted"/>
<dbReference type="EMBL" id="BONY01000124">
    <property type="protein sequence ID" value="GIH11241.1"/>
    <property type="molecule type" value="Genomic_DNA"/>
</dbReference>
<dbReference type="InterPro" id="IPR000182">
    <property type="entry name" value="GNAT_dom"/>
</dbReference>
<keyword evidence="5" id="KW-1185">Reference proteome</keyword>
<dbReference type="RefSeq" id="WP_203914959.1">
    <property type="nucleotide sequence ID" value="NZ_BONY01000124.1"/>
</dbReference>
<dbReference type="Proteomes" id="UP000612899">
    <property type="component" value="Unassembled WGS sequence"/>
</dbReference>
<evidence type="ECO:0000259" key="3">
    <source>
        <dbReference type="PROSITE" id="PS51186"/>
    </source>
</evidence>
<dbReference type="Pfam" id="PF00583">
    <property type="entry name" value="Acetyltransf_1"/>
    <property type="match status" value="1"/>
</dbReference>
<reference evidence="4" key="1">
    <citation type="submission" date="2021-01" db="EMBL/GenBank/DDBJ databases">
        <title>Whole genome shotgun sequence of Rhizocola hellebori NBRC 109834.</title>
        <authorList>
            <person name="Komaki H."/>
            <person name="Tamura T."/>
        </authorList>
    </citation>
    <scope>NUCLEOTIDE SEQUENCE</scope>
    <source>
        <strain evidence="4">NBRC 109834</strain>
    </source>
</reference>
<accession>A0A8J3QLG3</accession>
<dbReference type="SUPFAM" id="SSF55729">
    <property type="entry name" value="Acyl-CoA N-acyltransferases (Nat)"/>
    <property type="match status" value="1"/>
</dbReference>
<feature type="domain" description="N-acetyltransferase" evidence="3">
    <location>
        <begin position="1"/>
        <end position="160"/>
    </location>
</feature>
<protein>
    <submittedName>
        <fullName evidence="4">N-acetyltransferase</fullName>
    </submittedName>
</protein>
<keyword evidence="2" id="KW-0012">Acyltransferase</keyword>